<evidence type="ECO:0000313" key="1">
    <source>
        <dbReference type="EMBL" id="ATZ22575.1"/>
    </source>
</evidence>
<dbReference type="OrthoDB" id="4261629at2"/>
<evidence type="ECO:0000313" key="2">
    <source>
        <dbReference type="Proteomes" id="UP000231791"/>
    </source>
</evidence>
<dbReference type="GeneID" id="49381813"/>
<protein>
    <submittedName>
        <fullName evidence="1">Uncharacterized protein</fullName>
    </submittedName>
</protein>
<name>A0A2K8PAB0_STRLA</name>
<organism evidence="1 2">
    <name type="scientific">Streptomyces lavendulae subsp. lavendulae</name>
    <dbReference type="NCBI Taxonomy" id="58340"/>
    <lineage>
        <taxon>Bacteria</taxon>
        <taxon>Bacillati</taxon>
        <taxon>Actinomycetota</taxon>
        <taxon>Actinomycetes</taxon>
        <taxon>Kitasatosporales</taxon>
        <taxon>Streptomycetaceae</taxon>
        <taxon>Streptomyces</taxon>
    </lineage>
</organism>
<dbReference type="KEGG" id="slx:SLAV_03335"/>
<gene>
    <name evidence="1" type="ORF">SLAV_03335</name>
</gene>
<dbReference type="AlphaFoldDB" id="A0A2K8PAB0"/>
<dbReference type="RefSeq" id="WP_030229153.1">
    <property type="nucleotide sequence ID" value="NZ_BSRN01000005.1"/>
</dbReference>
<reference evidence="1 2" key="1">
    <citation type="submission" date="2017-11" db="EMBL/GenBank/DDBJ databases">
        <title>Complete genome sequence of Streptomyces lavendulae subsp. lavendulae CCM 3239 (formerly 'Streptomyces aureofaciens CCM 3239'), the producer of the angucycline-type antibiotic auricin.</title>
        <authorList>
            <person name="Busche T."/>
            <person name="Novakova R."/>
            <person name="Al'Dilaimi A."/>
            <person name="Homerova D."/>
            <person name="Feckova L."/>
            <person name="Rezuchova B."/>
            <person name="Mingyar E."/>
            <person name="Csolleiova D."/>
            <person name="Bekeova C."/>
            <person name="Winkler A."/>
            <person name="Sevcikova B."/>
            <person name="Kalinowski J."/>
            <person name="Kormanec J."/>
            <person name="Ruckert C."/>
        </authorList>
    </citation>
    <scope>NUCLEOTIDE SEQUENCE [LARGE SCALE GENOMIC DNA]</scope>
    <source>
        <strain evidence="1 2">CCM 3239</strain>
    </source>
</reference>
<sequence length="110" mass="11377">MLGLVPGAKPDQGVHALGLGEITSNPWVFKCMGRVYSAARSGGAVVIWDVTDITRPFPVGRAEPGSEDLWSVHTPRGMLAGRTDGTLYAIAALREASLPAGGPPPGPFGP</sequence>
<accession>A0A2K8PAB0</accession>
<keyword evidence="2" id="KW-1185">Reference proteome</keyword>
<dbReference type="Proteomes" id="UP000231791">
    <property type="component" value="Chromosome"/>
</dbReference>
<dbReference type="EMBL" id="CP024985">
    <property type="protein sequence ID" value="ATZ22575.1"/>
    <property type="molecule type" value="Genomic_DNA"/>
</dbReference>
<proteinExistence type="predicted"/>